<keyword evidence="4 6" id="KW-1133">Transmembrane helix</keyword>
<dbReference type="OrthoDB" id="8477889at2"/>
<comment type="subcellular location">
    <subcellularLocation>
        <location evidence="1">Cell membrane</location>
        <topology evidence="1">Multi-pass membrane protein</topology>
    </subcellularLocation>
</comment>
<keyword evidence="2" id="KW-1003">Cell membrane</keyword>
<evidence type="ECO:0000256" key="5">
    <source>
        <dbReference type="ARBA" id="ARBA00023136"/>
    </source>
</evidence>
<feature type="transmembrane region" description="Helical" evidence="6">
    <location>
        <begin position="333"/>
        <end position="354"/>
    </location>
</feature>
<dbReference type="STRING" id="1486262.TM49_14695"/>
<dbReference type="Proteomes" id="UP000032611">
    <property type="component" value="Chromosome"/>
</dbReference>
<dbReference type="EMBL" id="CP010803">
    <property type="protein sequence ID" value="AJY48239.1"/>
    <property type="molecule type" value="Genomic_DNA"/>
</dbReference>
<dbReference type="PATRIC" id="fig|1486262.3.peg.3037"/>
<evidence type="ECO:0000256" key="6">
    <source>
        <dbReference type="SAM" id="Phobius"/>
    </source>
</evidence>
<name>A0A0D5LVB4_MAREN</name>
<keyword evidence="8" id="KW-1185">Reference proteome</keyword>
<evidence type="ECO:0000256" key="1">
    <source>
        <dbReference type="ARBA" id="ARBA00004651"/>
    </source>
</evidence>
<dbReference type="Pfam" id="PF03739">
    <property type="entry name" value="LptF_LptG"/>
    <property type="match status" value="1"/>
</dbReference>
<reference evidence="7 8" key="1">
    <citation type="journal article" date="2015" name="Genome Announc.">
        <title>Complete genome sequence of Martelella endophytica YC6887, which has antifungal activity associated with a halophyte.</title>
        <authorList>
            <person name="Khan A."/>
            <person name="Khan H."/>
            <person name="Chung E.J."/>
            <person name="Hossain M.T."/>
            <person name="Chung Y.R."/>
        </authorList>
    </citation>
    <scope>NUCLEOTIDE SEQUENCE [LARGE SCALE GENOMIC DNA]</scope>
    <source>
        <strain evidence="7">YC6887</strain>
    </source>
</reference>
<dbReference type="KEGG" id="mey:TM49_14695"/>
<keyword evidence="5 6" id="KW-0472">Membrane</keyword>
<dbReference type="GO" id="GO:0043190">
    <property type="term" value="C:ATP-binding cassette (ABC) transporter complex"/>
    <property type="evidence" value="ECO:0007669"/>
    <property type="project" value="TreeGrafter"/>
</dbReference>
<dbReference type="InterPro" id="IPR005495">
    <property type="entry name" value="LptG/LptF_permease"/>
</dbReference>
<evidence type="ECO:0000256" key="4">
    <source>
        <dbReference type="ARBA" id="ARBA00022989"/>
    </source>
</evidence>
<evidence type="ECO:0000256" key="3">
    <source>
        <dbReference type="ARBA" id="ARBA00022692"/>
    </source>
</evidence>
<keyword evidence="3 6" id="KW-0812">Transmembrane</keyword>
<dbReference type="HOGENOM" id="CLU_028799_7_0_5"/>
<feature type="transmembrane region" description="Helical" evidence="6">
    <location>
        <begin position="98"/>
        <end position="117"/>
    </location>
</feature>
<organism evidence="7 8">
    <name type="scientific">Martelella endophytica</name>
    <dbReference type="NCBI Taxonomy" id="1486262"/>
    <lineage>
        <taxon>Bacteria</taxon>
        <taxon>Pseudomonadati</taxon>
        <taxon>Pseudomonadota</taxon>
        <taxon>Alphaproteobacteria</taxon>
        <taxon>Hyphomicrobiales</taxon>
        <taxon>Aurantimonadaceae</taxon>
        <taxon>Martelella</taxon>
    </lineage>
</organism>
<dbReference type="AlphaFoldDB" id="A0A0D5LVB4"/>
<evidence type="ECO:0000256" key="2">
    <source>
        <dbReference type="ARBA" id="ARBA00022475"/>
    </source>
</evidence>
<protein>
    <submittedName>
        <fullName evidence="7">Permease</fullName>
    </submittedName>
</protein>
<feature type="transmembrane region" description="Helical" evidence="6">
    <location>
        <begin position="50"/>
        <end position="77"/>
    </location>
</feature>
<dbReference type="PANTHER" id="PTHR33529">
    <property type="entry name" value="SLR0882 PROTEIN-RELATED"/>
    <property type="match status" value="1"/>
</dbReference>
<sequence length="388" mass="43212">MTILERYILNRTVRMFLATLLPVLAILWLTQVLGRVDLVTDSGQSIMSFLKLATLILPTVIPTVLPFGIVLGASQTLTSMNNDSELAVIDAAGARRSVIYRPILLFAIVLCAFSFVLENYIEPKSRAEARSLIASVYADLLSTVIEEKTFREIEDGLYIQISERLSGRVLKGLFVADYREPDNSYIYYATEGAVDQSGSQLIMKDGQVQRENAEGEVSIVQFDSYSFDLSELTADKGQTSRRASDRSLAFLLNPPKDDPDYLKNPAAYRAELTRRLNEWTLPFIYAVFTLVIVGDARSHRERRIPPMASAFTLTLALRLFGHFSINQSEVDPIFVYVAYGFTFLTLFGGLWLLLKPRRARTASGPIGRLGSRLLALFRRSPSGNGGAA</sequence>
<gene>
    <name evidence="7" type="ORF">TM49_14695</name>
</gene>
<dbReference type="GO" id="GO:0015920">
    <property type="term" value="P:lipopolysaccharide transport"/>
    <property type="evidence" value="ECO:0007669"/>
    <property type="project" value="TreeGrafter"/>
</dbReference>
<dbReference type="RefSeq" id="WP_045685279.1">
    <property type="nucleotide sequence ID" value="NZ_CP010803.1"/>
</dbReference>
<accession>A0A0D5LVB4</accession>
<proteinExistence type="predicted"/>
<dbReference type="PANTHER" id="PTHR33529:SF6">
    <property type="entry name" value="YJGP_YJGQ FAMILY PERMEASE"/>
    <property type="match status" value="1"/>
</dbReference>
<evidence type="ECO:0000313" key="8">
    <source>
        <dbReference type="Proteomes" id="UP000032611"/>
    </source>
</evidence>
<evidence type="ECO:0000313" key="7">
    <source>
        <dbReference type="EMBL" id="AJY48239.1"/>
    </source>
</evidence>